<comment type="caution">
    <text evidence="2">The sequence shown here is derived from an EMBL/GenBank/DDBJ whole genome shotgun (WGS) entry which is preliminary data.</text>
</comment>
<evidence type="ECO:0000313" key="2">
    <source>
        <dbReference type="EMBL" id="KAF4397241.1"/>
    </source>
</evidence>
<dbReference type="AntiFam" id="ANF00038">
    <property type="entry name" value="Overlaps SRP RNA, same strand"/>
</dbReference>
<evidence type="ECO:0000313" key="3">
    <source>
        <dbReference type="Proteomes" id="UP000583929"/>
    </source>
</evidence>
<name>A0A7J6HQU1_CANSA</name>
<dbReference type="Proteomes" id="UP000583929">
    <property type="component" value="Unassembled WGS sequence"/>
</dbReference>
<feature type="compositionally biased region" description="Low complexity" evidence="1">
    <location>
        <begin position="16"/>
        <end position="30"/>
    </location>
</feature>
<proteinExistence type="predicted"/>
<sequence length="254" mass="27241">VHVTSNTIGSRWLRNGAASTAGGSASSSDGINRMNAPDTSLGGSAKNQGIINNSPIIEGGRVNLSTFSGTVNENIPPGIRNKDNFGKSNMGISDVGPASNVQHNAIVIIDNKRRRANGESLKDGPDNVLAVYWPARSKLRVGPCGLDETLAHWAPRVEGWLHRAANTSRSRQWKDNGPVLPGPIMLGLVVWTKLWPTGLLEWRVMREAGFTEQRTPPALGSGRITGRCFLGPSWFTGLTIIGPSLSGFQNINRS</sequence>
<evidence type="ECO:0000256" key="1">
    <source>
        <dbReference type="SAM" id="MobiDB-lite"/>
    </source>
</evidence>
<gene>
    <name evidence="2" type="ORF">G4B88_009087</name>
</gene>
<reference evidence="2 3" key="1">
    <citation type="journal article" date="2020" name="bioRxiv">
        <title>Sequence and annotation of 42 cannabis genomes reveals extensive copy number variation in cannabinoid synthesis and pathogen resistance genes.</title>
        <authorList>
            <person name="Mckernan K.J."/>
            <person name="Helbert Y."/>
            <person name="Kane L.T."/>
            <person name="Ebling H."/>
            <person name="Zhang L."/>
            <person name="Liu B."/>
            <person name="Eaton Z."/>
            <person name="Mclaughlin S."/>
            <person name="Kingan S."/>
            <person name="Baybayan P."/>
            <person name="Concepcion G."/>
            <person name="Jordan M."/>
            <person name="Riva A."/>
            <person name="Barbazuk W."/>
            <person name="Harkins T."/>
        </authorList>
    </citation>
    <scope>NUCLEOTIDE SEQUENCE [LARGE SCALE GENOMIC DNA]</scope>
    <source>
        <strain evidence="3">cv. Jamaican Lion 4</strain>
        <tissue evidence="2">Leaf</tissue>
    </source>
</reference>
<dbReference type="AlphaFoldDB" id="A0A7J6HQU1"/>
<feature type="non-terminal residue" evidence="2">
    <location>
        <position position="254"/>
    </location>
</feature>
<feature type="region of interest" description="Disordered" evidence="1">
    <location>
        <begin position="16"/>
        <end position="50"/>
    </location>
</feature>
<protein>
    <submittedName>
        <fullName evidence="2">Uncharacterized protein</fullName>
    </submittedName>
</protein>
<dbReference type="EMBL" id="JAATIQ010000034">
    <property type="protein sequence ID" value="KAF4397241.1"/>
    <property type="molecule type" value="Genomic_DNA"/>
</dbReference>
<feature type="compositionally biased region" description="Polar residues" evidence="1">
    <location>
        <begin position="37"/>
        <end position="50"/>
    </location>
</feature>
<accession>A0A7J6HQU1</accession>
<keyword evidence="3" id="KW-1185">Reference proteome</keyword>
<organism evidence="2 3">
    <name type="scientific">Cannabis sativa</name>
    <name type="common">Hemp</name>
    <name type="synonym">Marijuana</name>
    <dbReference type="NCBI Taxonomy" id="3483"/>
    <lineage>
        <taxon>Eukaryota</taxon>
        <taxon>Viridiplantae</taxon>
        <taxon>Streptophyta</taxon>
        <taxon>Embryophyta</taxon>
        <taxon>Tracheophyta</taxon>
        <taxon>Spermatophyta</taxon>
        <taxon>Magnoliopsida</taxon>
        <taxon>eudicotyledons</taxon>
        <taxon>Gunneridae</taxon>
        <taxon>Pentapetalae</taxon>
        <taxon>rosids</taxon>
        <taxon>fabids</taxon>
        <taxon>Rosales</taxon>
        <taxon>Cannabaceae</taxon>
        <taxon>Cannabis</taxon>
    </lineage>
</organism>